<dbReference type="Proteomes" id="UP001162501">
    <property type="component" value="Chromosome 5"/>
</dbReference>
<evidence type="ECO:0000313" key="2">
    <source>
        <dbReference type="Proteomes" id="UP001162501"/>
    </source>
</evidence>
<sequence length="292" mass="30356">MSCLPGQIPAIPKARSTCASLPGRGWGGAFSAGASRTRRARGAYLCDSHAETPGRCGAAGAACGGGGRGPPGGSGRRQEGVPERLRALPAPRGRLSRAWGPRSGRAARRDRSSALARSSSLMRRRKEEETHALPPAAVPRASGIGRGRGAQRLAKPGAGAQARGLNPFRPAAAWRPGEAGSWHLPARVGGWAATRALRAPLAPGLWRSHTLDGRGAARAETTARLAPWRFAESAGGRGGPSGGPRGAWQPPAGTQPAPLPRADPGTGGRRMRRRQHPFQSRSRSEKVAQGRS</sequence>
<evidence type="ECO:0000313" key="1">
    <source>
        <dbReference type="EMBL" id="CAI9711002.1"/>
    </source>
</evidence>
<reference evidence="1" key="1">
    <citation type="submission" date="2023-05" db="EMBL/GenBank/DDBJ databases">
        <authorList>
            <consortium name="ELIXIR-Norway"/>
        </authorList>
    </citation>
    <scope>NUCLEOTIDE SEQUENCE</scope>
</reference>
<proteinExistence type="predicted"/>
<dbReference type="EMBL" id="OX596089">
    <property type="protein sequence ID" value="CAI9711002.1"/>
    <property type="molecule type" value="Genomic_DNA"/>
</dbReference>
<name>A0ACB0FD88_RANTA</name>
<gene>
    <name evidence="1" type="ORF">MRATA1EN3_LOCUS22215</name>
</gene>
<protein>
    <submittedName>
        <fullName evidence="1">Uncharacterized protein</fullName>
    </submittedName>
</protein>
<organism evidence="1 2">
    <name type="scientific">Rangifer tarandus platyrhynchus</name>
    <name type="common">Svalbard reindeer</name>
    <dbReference type="NCBI Taxonomy" id="3082113"/>
    <lineage>
        <taxon>Eukaryota</taxon>
        <taxon>Metazoa</taxon>
        <taxon>Chordata</taxon>
        <taxon>Craniata</taxon>
        <taxon>Vertebrata</taxon>
        <taxon>Euteleostomi</taxon>
        <taxon>Mammalia</taxon>
        <taxon>Eutheria</taxon>
        <taxon>Laurasiatheria</taxon>
        <taxon>Artiodactyla</taxon>
        <taxon>Ruminantia</taxon>
        <taxon>Pecora</taxon>
        <taxon>Cervidae</taxon>
        <taxon>Odocoileinae</taxon>
        <taxon>Rangifer</taxon>
    </lineage>
</organism>
<accession>A0ACB0FD88</accession>